<dbReference type="InterPro" id="IPR057601">
    <property type="entry name" value="Oar-like_b-barrel"/>
</dbReference>
<evidence type="ECO:0000313" key="9">
    <source>
        <dbReference type="EMBL" id="QOY90255.1"/>
    </source>
</evidence>
<dbReference type="Proteomes" id="UP000593892">
    <property type="component" value="Chromosome"/>
</dbReference>
<dbReference type="Gene3D" id="2.40.170.20">
    <property type="entry name" value="TonB-dependent receptor, beta-barrel domain"/>
    <property type="match status" value="1"/>
</dbReference>
<sequence length="1093" mass="118570">MKLKPVWIALAILVLSAALAFSQAVNGTLLGTITDASGATVPNAKVTITEANTGTTRSLQTNESGNYVFSDVPPGLYTVAAELTGFKRSSRPGVELTINSSPRVDLVLQPGNVSESIEVTAATPLLQTDRADTGSQLTTVQTANLPLGTGRNYQNLLNLVPGTTRASYQHSQFFNAANSLQTQVNGNMRQGNNYMIEGVDNNQRTGLLQIMVPPIEAIQTVAVSTSNFDAELGRASGAVTNVQLKSGGNELHGSGYEFLRNSEFNARNFFDPSIGHQSYNYLGGNIGGAIIKNKLFFFGDYLRVWDHQSNTNQVSIPQTDLRTGNLGRSTSTIYDPATGAADGTGRTPFAGNIIPSSRINPISTKLLALVPQPNLGSGDTNNYFSLLPFKKDSDSFDYKMDWNISDKDRVTGRFSYARPVTYQAPIFGIAGGPTQGSGGGFAGTGIQKTYSAGLNYNRMVTNTLMTEVRLGVAHYNNVAQNSDYGTKASDSLGIPGVNLDEYSSGIVGIILNGGYTDYTIGYVNSLPWKRAEANIDVVNSWTKNLSNHTIKWGADIRRIRDELLQMQTFSSRGLYRFADGQTSTPGAKTSFMNNVASFLLDTPNQAGRDLATYFPAYRAWNFFFYAQDTWVVNSKLTVNIGLRYELYPPATPRLAKGFSNYNFVNNTLEVAGVGSVPMNLGIENHKNYIAPRTGIAYRFNDKTVVRTGFGISYTPFPDNSYAYNYPVRANNQFDPAVASYGAAVLPNGQTASFQNGFPAPIQVDIPTDGIIKNPPISSSYNVVNKSFKNPSVVSWNFAVQRQLPGNFVLDLTYVGSHGVDQVVNYNLNAGMVLGAGNNGRAQYPSLKRTADTNLLFAGFSTSYNALQMKLDRRFTNGFAVTTAYTYGKGMGFQQGDDGGPRFYINFRRNYSRNDFDRTHTFVQSYVYELPFGHGKRWLSSGIGAATIGGWRVNGVLTLMTGTPMWFGYSGTNLNAPGNSQTPDIIAPIQILHGINKGNQWFSTSSFAAPVGAVFGNAGRNLLSGPGFFNLDASIFKTFKLTERINLEVRGESFSVTNTPQFNNPNTTLGDANFGYVTGAGGARGLQLGLKLNF</sequence>
<dbReference type="KEGG" id="pfer:IRI77_09960"/>
<dbReference type="InterPro" id="IPR036942">
    <property type="entry name" value="Beta-barrel_TonB_sf"/>
</dbReference>
<accession>A0A7S7NV11</accession>
<keyword evidence="6" id="KW-0998">Cell outer membrane</keyword>
<keyword evidence="5" id="KW-0472">Membrane</keyword>
<dbReference type="EMBL" id="CP063849">
    <property type="protein sequence ID" value="QOY90255.1"/>
    <property type="molecule type" value="Genomic_DNA"/>
</dbReference>
<evidence type="ECO:0000313" key="10">
    <source>
        <dbReference type="Proteomes" id="UP000593892"/>
    </source>
</evidence>
<gene>
    <name evidence="9" type="ORF">IRI77_09960</name>
</gene>
<dbReference type="PANTHER" id="PTHR30069:SF46">
    <property type="entry name" value="OAR PROTEIN"/>
    <property type="match status" value="1"/>
</dbReference>
<organism evidence="9 10">
    <name type="scientific">Paludibaculum fermentans</name>
    <dbReference type="NCBI Taxonomy" id="1473598"/>
    <lineage>
        <taxon>Bacteria</taxon>
        <taxon>Pseudomonadati</taxon>
        <taxon>Acidobacteriota</taxon>
        <taxon>Terriglobia</taxon>
        <taxon>Bryobacterales</taxon>
        <taxon>Bryobacteraceae</taxon>
        <taxon>Paludibaculum</taxon>
    </lineage>
</organism>
<dbReference type="SUPFAM" id="SSF49464">
    <property type="entry name" value="Carboxypeptidase regulatory domain-like"/>
    <property type="match status" value="1"/>
</dbReference>
<keyword evidence="7" id="KW-0732">Signal</keyword>
<proteinExistence type="predicted"/>
<name>A0A7S7NV11_PALFE</name>
<keyword evidence="2" id="KW-0813">Transport</keyword>
<evidence type="ECO:0000256" key="7">
    <source>
        <dbReference type="SAM" id="SignalP"/>
    </source>
</evidence>
<evidence type="ECO:0000256" key="3">
    <source>
        <dbReference type="ARBA" id="ARBA00022452"/>
    </source>
</evidence>
<keyword evidence="3" id="KW-1134">Transmembrane beta strand</keyword>
<keyword evidence="10" id="KW-1185">Reference proteome</keyword>
<feature type="domain" description="TonB-dependent transporter Oar-like beta-barrel" evidence="8">
    <location>
        <begin position="244"/>
        <end position="1086"/>
    </location>
</feature>
<reference evidence="9 10" key="1">
    <citation type="submission" date="2020-10" db="EMBL/GenBank/DDBJ databases">
        <title>Complete genome sequence of Paludibaculum fermentans P105T, a facultatively anaerobic acidobacterium capable of dissimilatory Fe(III) reduction.</title>
        <authorList>
            <person name="Dedysh S.N."/>
            <person name="Beletsky A.V."/>
            <person name="Kulichevskaya I.S."/>
            <person name="Mardanov A.V."/>
            <person name="Ravin N.V."/>
        </authorList>
    </citation>
    <scope>NUCLEOTIDE SEQUENCE [LARGE SCALE GENOMIC DNA]</scope>
    <source>
        <strain evidence="9 10">P105</strain>
    </source>
</reference>
<evidence type="ECO:0000256" key="1">
    <source>
        <dbReference type="ARBA" id="ARBA00004571"/>
    </source>
</evidence>
<comment type="subcellular location">
    <subcellularLocation>
        <location evidence="1">Cell outer membrane</location>
        <topology evidence="1">Multi-pass membrane protein</topology>
    </subcellularLocation>
</comment>
<evidence type="ECO:0000256" key="2">
    <source>
        <dbReference type="ARBA" id="ARBA00022448"/>
    </source>
</evidence>
<feature type="chain" id="PRO_5032901814" evidence="7">
    <location>
        <begin position="21"/>
        <end position="1093"/>
    </location>
</feature>
<dbReference type="Pfam" id="PF13620">
    <property type="entry name" value="CarboxypepD_reg"/>
    <property type="match status" value="1"/>
</dbReference>
<dbReference type="GO" id="GO:0044718">
    <property type="term" value="P:siderophore transmembrane transport"/>
    <property type="evidence" value="ECO:0007669"/>
    <property type="project" value="TreeGrafter"/>
</dbReference>
<keyword evidence="9" id="KW-0675">Receptor</keyword>
<dbReference type="Gene3D" id="2.60.40.1120">
    <property type="entry name" value="Carboxypeptidase-like, regulatory domain"/>
    <property type="match status" value="1"/>
</dbReference>
<dbReference type="InterPro" id="IPR008969">
    <property type="entry name" value="CarboxyPept-like_regulatory"/>
</dbReference>
<dbReference type="GO" id="GO:0015344">
    <property type="term" value="F:siderophore uptake transmembrane transporter activity"/>
    <property type="evidence" value="ECO:0007669"/>
    <property type="project" value="TreeGrafter"/>
</dbReference>
<keyword evidence="4" id="KW-0812">Transmembrane</keyword>
<dbReference type="SUPFAM" id="SSF56935">
    <property type="entry name" value="Porins"/>
    <property type="match status" value="1"/>
</dbReference>
<evidence type="ECO:0000256" key="4">
    <source>
        <dbReference type="ARBA" id="ARBA00022692"/>
    </source>
</evidence>
<protein>
    <submittedName>
        <fullName evidence="9">TonB-dependent receptor</fullName>
    </submittedName>
</protein>
<dbReference type="InterPro" id="IPR039426">
    <property type="entry name" value="TonB-dep_rcpt-like"/>
</dbReference>
<evidence type="ECO:0000256" key="6">
    <source>
        <dbReference type="ARBA" id="ARBA00023237"/>
    </source>
</evidence>
<dbReference type="PANTHER" id="PTHR30069">
    <property type="entry name" value="TONB-DEPENDENT OUTER MEMBRANE RECEPTOR"/>
    <property type="match status" value="1"/>
</dbReference>
<dbReference type="Pfam" id="PF25183">
    <property type="entry name" value="OMP_b-brl_4"/>
    <property type="match status" value="1"/>
</dbReference>
<evidence type="ECO:0000256" key="5">
    <source>
        <dbReference type="ARBA" id="ARBA00023136"/>
    </source>
</evidence>
<dbReference type="AlphaFoldDB" id="A0A7S7NV11"/>
<dbReference type="GO" id="GO:0009279">
    <property type="term" value="C:cell outer membrane"/>
    <property type="evidence" value="ECO:0007669"/>
    <property type="project" value="UniProtKB-SubCell"/>
</dbReference>
<dbReference type="RefSeq" id="WP_194451920.1">
    <property type="nucleotide sequence ID" value="NZ_CP063849.1"/>
</dbReference>
<evidence type="ECO:0000259" key="8">
    <source>
        <dbReference type="Pfam" id="PF25183"/>
    </source>
</evidence>
<feature type="signal peptide" evidence="7">
    <location>
        <begin position="1"/>
        <end position="20"/>
    </location>
</feature>